<gene>
    <name evidence="1" type="ORF">CEP51_001445</name>
</gene>
<dbReference type="AlphaFoldDB" id="A0A428SGZ3"/>
<evidence type="ECO:0000313" key="2">
    <source>
        <dbReference type="Proteomes" id="UP000287972"/>
    </source>
</evidence>
<keyword evidence="2" id="KW-1185">Reference proteome</keyword>
<dbReference type="EMBL" id="NKCL01000018">
    <property type="protein sequence ID" value="RSL89060.1"/>
    <property type="molecule type" value="Genomic_DNA"/>
</dbReference>
<protein>
    <submittedName>
        <fullName evidence="1">Uncharacterized protein</fullName>
    </submittedName>
</protein>
<name>A0A428SGZ3_9HYPO</name>
<sequence length="468" mass="53960">MPELWKIEEIVADPKVIAVHTKVISISTFIIEFGFQRRTHEQLLDKAYGAIEGLEIMLEQNKRLTSIASRIKGQEAEWRYELQHRRYLRYILGIDREMQERCLFDSWFPRSHFDQDFVNRFHKCMELSQVEIGTDILTNAKLIRNSGGLPAVPNDEASGLNDQHDSQLQAHVPSLMASYSTMNNDAIKYEALNVMAVLKNLFGRVEVALVDLWPHFGNKDMEEGPKELLQDIIIDLFDYGHDLCLLDHYVNELQSRKSGIDLFDYGHDLCLLDRYVNELQSRKSGITNTVLRNRIMTEFQAGKFDRATSRLSNHLQDQLSIIERIAAYLGPYEVPPCCGPWASLTDSIERGKWEKEISHKRIYDAEKKMEMLKERNLESEGQRLLGNKSLESMLRARPLILRLEEKLNNHPDREALVETLGQEFVKAVFQGACNFYEAESLVVHDITLKLQELLDRTPVSPNPSASQI</sequence>
<evidence type="ECO:0000313" key="1">
    <source>
        <dbReference type="EMBL" id="RSL89060.1"/>
    </source>
</evidence>
<reference evidence="1 2" key="1">
    <citation type="submission" date="2017-06" db="EMBL/GenBank/DDBJ databases">
        <title>Comparative genomic analysis of Ambrosia Fusariam Clade fungi.</title>
        <authorList>
            <person name="Stajich J.E."/>
            <person name="Carrillo J."/>
            <person name="Kijimoto T."/>
            <person name="Eskalen A."/>
            <person name="O'Donnell K."/>
            <person name="Kasson M."/>
        </authorList>
    </citation>
    <scope>NUCLEOTIDE SEQUENCE [LARGE SCALE GENOMIC DNA]</scope>
    <source>
        <strain evidence="1 2">NRRL62606</strain>
    </source>
</reference>
<comment type="caution">
    <text evidence="1">The sequence shown here is derived from an EMBL/GenBank/DDBJ whole genome shotgun (WGS) entry which is preliminary data.</text>
</comment>
<proteinExistence type="predicted"/>
<dbReference type="Proteomes" id="UP000287972">
    <property type="component" value="Unassembled WGS sequence"/>
</dbReference>
<organism evidence="1 2">
    <name type="scientific">Fusarium floridanum</name>
    <dbReference type="NCBI Taxonomy" id="1325733"/>
    <lineage>
        <taxon>Eukaryota</taxon>
        <taxon>Fungi</taxon>
        <taxon>Dikarya</taxon>
        <taxon>Ascomycota</taxon>
        <taxon>Pezizomycotina</taxon>
        <taxon>Sordariomycetes</taxon>
        <taxon>Hypocreomycetidae</taxon>
        <taxon>Hypocreales</taxon>
        <taxon>Nectriaceae</taxon>
        <taxon>Fusarium</taxon>
        <taxon>Fusarium solani species complex</taxon>
    </lineage>
</organism>
<accession>A0A428SGZ3</accession>